<sequence length="59" mass="6937">MNHEEFAAKHPHPPSPVFVEIDRQSDRHQKPVIDRHQEPVIDQHQESVIDRQPTAPIDR</sequence>
<feature type="compositionally biased region" description="Basic and acidic residues" evidence="1">
    <location>
        <begin position="20"/>
        <end position="49"/>
    </location>
</feature>
<dbReference type="AlphaFoldDB" id="A0A8S9KXG9"/>
<gene>
    <name evidence="2" type="ORF">F2Q68_00009776</name>
</gene>
<comment type="caution">
    <text evidence="2">The sequence shown here is derived from an EMBL/GenBank/DDBJ whole genome shotgun (WGS) entry which is preliminary data.</text>
</comment>
<accession>A0A8S9KXG9</accession>
<feature type="region of interest" description="Disordered" evidence="1">
    <location>
        <begin position="1"/>
        <end position="59"/>
    </location>
</feature>
<protein>
    <submittedName>
        <fullName evidence="2">Uncharacterized protein</fullName>
    </submittedName>
</protein>
<evidence type="ECO:0000313" key="3">
    <source>
        <dbReference type="Proteomes" id="UP000712281"/>
    </source>
</evidence>
<evidence type="ECO:0000313" key="2">
    <source>
        <dbReference type="EMBL" id="KAF2599784.1"/>
    </source>
</evidence>
<proteinExistence type="predicted"/>
<dbReference type="Proteomes" id="UP000712281">
    <property type="component" value="Unassembled WGS sequence"/>
</dbReference>
<name>A0A8S9KXG9_BRACR</name>
<organism evidence="2 3">
    <name type="scientific">Brassica cretica</name>
    <name type="common">Mustard</name>
    <dbReference type="NCBI Taxonomy" id="69181"/>
    <lineage>
        <taxon>Eukaryota</taxon>
        <taxon>Viridiplantae</taxon>
        <taxon>Streptophyta</taxon>
        <taxon>Embryophyta</taxon>
        <taxon>Tracheophyta</taxon>
        <taxon>Spermatophyta</taxon>
        <taxon>Magnoliopsida</taxon>
        <taxon>eudicotyledons</taxon>
        <taxon>Gunneridae</taxon>
        <taxon>Pentapetalae</taxon>
        <taxon>rosids</taxon>
        <taxon>malvids</taxon>
        <taxon>Brassicales</taxon>
        <taxon>Brassicaceae</taxon>
        <taxon>Brassiceae</taxon>
        <taxon>Brassica</taxon>
    </lineage>
</organism>
<evidence type="ECO:0000256" key="1">
    <source>
        <dbReference type="SAM" id="MobiDB-lite"/>
    </source>
</evidence>
<dbReference type="EMBL" id="QGKW02000717">
    <property type="protein sequence ID" value="KAF2599784.1"/>
    <property type="molecule type" value="Genomic_DNA"/>
</dbReference>
<reference evidence="2" key="1">
    <citation type="submission" date="2019-12" db="EMBL/GenBank/DDBJ databases">
        <title>Genome sequencing and annotation of Brassica cretica.</title>
        <authorList>
            <person name="Studholme D.J."/>
            <person name="Sarris P.F."/>
        </authorList>
    </citation>
    <scope>NUCLEOTIDE SEQUENCE</scope>
    <source>
        <strain evidence="2">PFS-001/15</strain>
        <tissue evidence="2">Leaf</tissue>
    </source>
</reference>